<dbReference type="Proteomes" id="UP000032679">
    <property type="component" value="Unassembled WGS sequence"/>
</dbReference>
<dbReference type="SUPFAM" id="SSF51338">
    <property type="entry name" value="Composite domain of metallo-dependent hydrolases"/>
    <property type="match status" value="1"/>
</dbReference>
<evidence type="ECO:0000256" key="2">
    <source>
        <dbReference type="ARBA" id="ARBA00022723"/>
    </source>
</evidence>
<keyword evidence="2" id="KW-0479">Metal-binding</keyword>
<evidence type="ECO:0000313" key="7">
    <source>
        <dbReference type="Proteomes" id="UP000032679"/>
    </source>
</evidence>
<dbReference type="InterPro" id="IPR051607">
    <property type="entry name" value="Metallo-dep_hydrolases"/>
</dbReference>
<dbReference type="RefSeq" id="WP_048848877.1">
    <property type="nucleotide sequence ID" value="NZ_BALE01000019.1"/>
</dbReference>
<dbReference type="InterPro" id="IPR006680">
    <property type="entry name" value="Amidohydro-rel"/>
</dbReference>
<evidence type="ECO:0000256" key="3">
    <source>
        <dbReference type="ARBA" id="ARBA00022801"/>
    </source>
</evidence>
<dbReference type="GO" id="GO:0005829">
    <property type="term" value="C:cytosol"/>
    <property type="evidence" value="ECO:0007669"/>
    <property type="project" value="TreeGrafter"/>
</dbReference>
<dbReference type="OrthoDB" id="9787621at2"/>
<dbReference type="PANTHER" id="PTHR11271">
    <property type="entry name" value="GUANINE DEAMINASE"/>
    <property type="match status" value="1"/>
</dbReference>
<reference evidence="6 7" key="1">
    <citation type="submission" date="2012-10" db="EMBL/GenBank/DDBJ databases">
        <title>Genome sequencing of Tanticharoenia sakaeratensis NBRC 103193.</title>
        <authorList>
            <person name="Azuma Y."/>
            <person name="Hadano H."/>
            <person name="Hirakawa H."/>
            <person name="Matsushita K."/>
        </authorList>
    </citation>
    <scope>NUCLEOTIDE SEQUENCE [LARGE SCALE GENOMIC DNA]</scope>
    <source>
        <strain evidence="6 7">NBRC 103193</strain>
    </source>
</reference>
<dbReference type="InterPro" id="IPR032466">
    <property type="entry name" value="Metal_Hydrolase"/>
</dbReference>
<keyword evidence="3" id="KW-0378">Hydrolase</keyword>
<dbReference type="GO" id="GO:0008892">
    <property type="term" value="F:guanine deaminase activity"/>
    <property type="evidence" value="ECO:0007669"/>
    <property type="project" value="TreeGrafter"/>
</dbReference>
<keyword evidence="4" id="KW-0862">Zinc</keyword>
<dbReference type="SUPFAM" id="SSF51556">
    <property type="entry name" value="Metallo-dependent hydrolases"/>
    <property type="match status" value="1"/>
</dbReference>
<keyword evidence="7" id="KW-1185">Reference proteome</keyword>
<dbReference type="Gene3D" id="2.30.40.10">
    <property type="entry name" value="Urease, subunit C, domain 1"/>
    <property type="match status" value="1"/>
</dbReference>
<comment type="caution">
    <text evidence="6">The sequence shown here is derived from an EMBL/GenBank/DDBJ whole genome shotgun (WGS) entry which is preliminary data.</text>
</comment>
<dbReference type="Pfam" id="PF01979">
    <property type="entry name" value="Amidohydro_1"/>
    <property type="match status" value="1"/>
</dbReference>
<sequence>MSEFVVCGRLLDTLALREATAEVAALRIDAEGVIVERAPDGTDAFDALRLRDDAIVLPPDHVLIAGLSDLHIHAPQWPQAGQALDRPLEDWLGAYTFPLEARYADPAFAKAVYADLVLSLLACGTTSALYFSTIHEEASLELARACLAHGQRGFVGLVAMDDPGLCPPDYRHASAREALDATRRFIAAVRALPGNDRGLVQPVITPRFIPACSDALLEGLGALARETGVRVQTHASESDWAHQHVIERLGCTDSEALDRFGLLRPHTVLAHANFIDRDDRDRIRARDAAVAHCPISNAYFANSVLPLREILDEGVRCGLGTDIAGGYTPSIFENARQAVTSSRLRESGVDAGKPPALRGGVAGARVDFLEAFYLATRGGAEALGVSAGALRPGMMFDAVAIAGRRGHLRLQDDDTAATLVQKIVCHAGRETIVRVWVDGRAIKLKSDE</sequence>
<comment type="cofactor">
    <cofactor evidence="1">
        <name>Zn(2+)</name>
        <dbReference type="ChEBI" id="CHEBI:29105"/>
    </cofactor>
</comment>
<dbReference type="AlphaFoldDB" id="A0A0D6MKZ4"/>
<dbReference type="PANTHER" id="PTHR11271:SF6">
    <property type="entry name" value="GUANINE DEAMINASE"/>
    <property type="match status" value="1"/>
</dbReference>
<proteinExistence type="predicted"/>
<accession>A0A0D6MKZ4</accession>
<dbReference type="InterPro" id="IPR011059">
    <property type="entry name" value="Metal-dep_hydrolase_composite"/>
</dbReference>
<dbReference type="EMBL" id="BALE01000019">
    <property type="protein sequence ID" value="GAN54329.1"/>
    <property type="molecule type" value="Genomic_DNA"/>
</dbReference>
<evidence type="ECO:0000259" key="5">
    <source>
        <dbReference type="Pfam" id="PF01979"/>
    </source>
</evidence>
<protein>
    <submittedName>
        <fullName evidence="6">Guanine deaminase</fullName>
    </submittedName>
</protein>
<organism evidence="6 7">
    <name type="scientific">Tanticharoenia sakaeratensis NBRC 103193</name>
    <dbReference type="NCBI Taxonomy" id="1231623"/>
    <lineage>
        <taxon>Bacteria</taxon>
        <taxon>Pseudomonadati</taxon>
        <taxon>Pseudomonadota</taxon>
        <taxon>Alphaproteobacteria</taxon>
        <taxon>Acetobacterales</taxon>
        <taxon>Acetobacteraceae</taxon>
        <taxon>Tanticharoenia</taxon>
    </lineage>
</organism>
<dbReference type="GO" id="GO:0046098">
    <property type="term" value="P:guanine metabolic process"/>
    <property type="evidence" value="ECO:0007669"/>
    <property type="project" value="TreeGrafter"/>
</dbReference>
<evidence type="ECO:0000256" key="4">
    <source>
        <dbReference type="ARBA" id="ARBA00022833"/>
    </source>
</evidence>
<dbReference type="Gene3D" id="3.20.20.140">
    <property type="entry name" value="Metal-dependent hydrolases"/>
    <property type="match status" value="1"/>
</dbReference>
<dbReference type="GO" id="GO:0008270">
    <property type="term" value="F:zinc ion binding"/>
    <property type="evidence" value="ECO:0007669"/>
    <property type="project" value="TreeGrafter"/>
</dbReference>
<gene>
    <name evidence="6" type="ORF">Tasa_019_014</name>
</gene>
<feature type="domain" description="Amidohydrolase-related" evidence="5">
    <location>
        <begin position="62"/>
        <end position="441"/>
    </location>
</feature>
<dbReference type="STRING" id="1231623.Tasa_019_014"/>
<name>A0A0D6MKZ4_9PROT</name>
<evidence type="ECO:0000256" key="1">
    <source>
        <dbReference type="ARBA" id="ARBA00001947"/>
    </source>
</evidence>
<evidence type="ECO:0000313" key="6">
    <source>
        <dbReference type="EMBL" id="GAN54329.1"/>
    </source>
</evidence>